<feature type="region of interest" description="Disordered" evidence="1">
    <location>
        <begin position="305"/>
        <end position="328"/>
    </location>
</feature>
<dbReference type="InterPro" id="IPR025040">
    <property type="entry name" value="DUF3984"/>
</dbReference>
<protein>
    <submittedName>
        <fullName evidence="2">Uncharacterized protein</fullName>
    </submittedName>
</protein>
<dbReference type="EMBL" id="MU253937">
    <property type="protein sequence ID" value="KAG9243984.1"/>
    <property type="molecule type" value="Genomic_DNA"/>
</dbReference>
<feature type="region of interest" description="Disordered" evidence="1">
    <location>
        <begin position="63"/>
        <end position="100"/>
    </location>
</feature>
<accession>A0A9P7Z222</accession>
<comment type="caution">
    <text evidence="2">The sequence shown here is derived from an EMBL/GenBank/DDBJ whole genome shotgun (WGS) entry which is preliminary data.</text>
</comment>
<dbReference type="OrthoDB" id="5339776at2759"/>
<dbReference type="Proteomes" id="UP000887226">
    <property type="component" value="Unassembled WGS sequence"/>
</dbReference>
<evidence type="ECO:0000313" key="3">
    <source>
        <dbReference type="Proteomes" id="UP000887226"/>
    </source>
</evidence>
<organism evidence="2 3">
    <name type="scientific">Calycina marina</name>
    <dbReference type="NCBI Taxonomy" id="1763456"/>
    <lineage>
        <taxon>Eukaryota</taxon>
        <taxon>Fungi</taxon>
        <taxon>Dikarya</taxon>
        <taxon>Ascomycota</taxon>
        <taxon>Pezizomycotina</taxon>
        <taxon>Leotiomycetes</taxon>
        <taxon>Helotiales</taxon>
        <taxon>Pezizellaceae</taxon>
        <taxon>Calycina</taxon>
    </lineage>
</organism>
<gene>
    <name evidence="2" type="ORF">BJ878DRAFT_94752</name>
</gene>
<dbReference type="Pfam" id="PF13136">
    <property type="entry name" value="DUF3984"/>
    <property type="match status" value="2"/>
</dbReference>
<evidence type="ECO:0000313" key="2">
    <source>
        <dbReference type="EMBL" id="KAG9243984.1"/>
    </source>
</evidence>
<feature type="region of interest" description="Disordered" evidence="1">
    <location>
        <begin position="128"/>
        <end position="156"/>
    </location>
</feature>
<feature type="compositionally biased region" description="Polar residues" evidence="1">
    <location>
        <begin position="70"/>
        <end position="89"/>
    </location>
</feature>
<feature type="compositionally biased region" description="Basic and acidic residues" evidence="1">
    <location>
        <begin position="310"/>
        <end position="319"/>
    </location>
</feature>
<sequence length="364" mass="40031">MDVERTNLNHLSLAPLTPRLPHTDHSDLPGQHHVSYIEGRSAPTTPSILSRSFSRVSMRRPLANTGLPKSKSSVQLVPPKQSRSGATTPKSRRGVTREELSLSTFAPKDRSGSDWLLRAGTALSASSRESKGQAWLVSRASSTSLSRQGNATDDEELEQELADIRPYSSRRGSAAIIDLNADDEFSLATARRSTSFEVGSRPGSRVPSRYGSRVQSRRGSRSLLPTPASERENYFSVRDISQDHFMAEPDFIGADEEQVVEEDESDDDEVVVRTLTRANGLGVSGWFERMLGWSLFPVDEDGEATDSEFLDEKQSDSERSASSIRNDVSALHDVPMTIPPLKDGEADGWKDAVWLLSVASKVIF</sequence>
<dbReference type="AlphaFoldDB" id="A0A9P7Z222"/>
<reference evidence="2" key="1">
    <citation type="journal article" date="2021" name="IMA Fungus">
        <title>Genomic characterization of three marine fungi, including Emericellopsis atlantica sp. nov. with signatures of a generalist lifestyle and marine biomass degradation.</title>
        <authorList>
            <person name="Hagestad O.C."/>
            <person name="Hou L."/>
            <person name="Andersen J.H."/>
            <person name="Hansen E.H."/>
            <person name="Altermark B."/>
            <person name="Li C."/>
            <person name="Kuhnert E."/>
            <person name="Cox R.J."/>
            <person name="Crous P.W."/>
            <person name="Spatafora J.W."/>
            <person name="Lail K."/>
            <person name="Amirebrahimi M."/>
            <person name="Lipzen A."/>
            <person name="Pangilinan J."/>
            <person name="Andreopoulos W."/>
            <person name="Hayes R.D."/>
            <person name="Ng V."/>
            <person name="Grigoriev I.V."/>
            <person name="Jackson S.A."/>
            <person name="Sutton T.D.S."/>
            <person name="Dobson A.D.W."/>
            <person name="Rama T."/>
        </authorList>
    </citation>
    <scope>NUCLEOTIDE SEQUENCE</scope>
    <source>
        <strain evidence="2">TRa3180A</strain>
    </source>
</reference>
<proteinExistence type="predicted"/>
<evidence type="ECO:0000256" key="1">
    <source>
        <dbReference type="SAM" id="MobiDB-lite"/>
    </source>
</evidence>
<feature type="region of interest" description="Disordered" evidence="1">
    <location>
        <begin position="192"/>
        <end position="228"/>
    </location>
</feature>
<feature type="compositionally biased region" description="Polar residues" evidence="1">
    <location>
        <begin position="139"/>
        <end position="151"/>
    </location>
</feature>
<feature type="region of interest" description="Disordered" evidence="1">
    <location>
        <begin position="1"/>
        <end position="32"/>
    </location>
</feature>
<keyword evidence="3" id="KW-1185">Reference proteome</keyword>
<name>A0A9P7Z222_9HELO</name>